<feature type="compositionally biased region" description="Basic and acidic residues" evidence="1">
    <location>
        <begin position="1"/>
        <end position="10"/>
    </location>
</feature>
<name>A0AAD3TKD7_NEPGR</name>
<keyword evidence="3" id="KW-1185">Reference proteome</keyword>
<sequence>MQRAEKKTSSNRDPQIQPGIGIAPRSNRSAWNRWHPVRETHTVGVDRRHPTSHAKLPTDRAKQQTRAAAWNSHIMRETTSHQHGLKLLPIA</sequence>
<accession>A0AAD3TKD7</accession>
<evidence type="ECO:0000313" key="3">
    <source>
        <dbReference type="Proteomes" id="UP001279734"/>
    </source>
</evidence>
<dbReference type="AlphaFoldDB" id="A0AAD3TKD7"/>
<comment type="caution">
    <text evidence="2">The sequence shown here is derived from an EMBL/GenBank/DDBJ whole genome shotgun (WGS) entry which is preliminary data.</text>
</comment>
<dbReference type="Proteomes" id="UP001279734">
    <property type="component" value="Unassembled WGS sequence"/>
</dbReference>
<evidence type="ECO:0000256" key="1">
    <source>
        <dbReference type="SAM" id="MobiDB-lite"/>
    </source>
</evidence>
<feature type="region of interest" description="Disordered" evidence="1">
    <location>
        <begin position="1"/>
        <end position="62"/>
    </location>
</feature>
<evidence type="ECO:0000313" key="2">
    <source>
        <dbReference type="EMBL" id="GMH30754.1"/>
    </source>
</evidence>
<dbReference type="EMBL" id="BSYO01000039">
    <property type="protein sequence ID" value="GMH30754.1"/>
    <property type="molecule type" value="Genomic_DNA"/>
</dbReference>
<reference evidence="2" key="1">
    <citation type="submission" date="2023-05" db="EMBL/GenBank/DDBJ databases">
        <title>Nepenthes gracilis genome sequencing.</title>
        <authorList>
            <person name="Fukushima K."/>
        </authorList>
    </citation>
    <scope>NUCLEOTIDE SEQUENCE</scope>
    <source>
        <strain evidence="2">SING2019-196</strain>
    </source>
</reference>
<protein>
    <submittedName>
        <fullName evidence="2">Uncharacterized protein</fullName>
    </submittedName>
</protein>
<proteinExistence type="predicted"/>
<feature type="compositionally biased region" description="Basic and acidic residues" evidence="1">
    <location>
        <begin position="36"/>
        <end position="49"/>
    </location>
</feature>
<gene>
    <name evidence="2" type="ORF">Nepgr_032597</name>
</gene>
<organism evidence="2 3">
    <name type="scientific">Nepenthes gracilis</name>
    <name type="common">Slender pitcher plant</name>
    <dbReference type="NCBI Taxonomy" id="150966"/>
    <lineage>
        <taxon>Eukaryota</taxon>
        <taxon>Viridiplantae</taxon>
        <taxon>Streptophyta</taxon>
        <taxon>Embryophyta</taxon>
        <taxon>Tracheophyta</taxon>
        <taxon>Spermatophyta</taxon>
        <taxon>Magnoliopsida</taxon>
        <taxon>eudicotyledons</taxon>
        <taxon>Gunneridae</taxon>
        <taxon>Pentapetalae</taxon>
        <taxon>Caryophyllales</taxon>
        <taxon>Nepenthaceae</taxon>
        <taxon>Nepenthes</taxon>
    </lineage>
</organism>